<dbReference type="GO" id="GO:0005737">
    <property type="term" value="C:cytoplasm"/>
    <property type="evidence" value="ECO:0007669"/>
    <property type="project" value="UniProtKB-SubCell"/>
</dbReference>
<name>A0A0B6WX00_9BACT</name>
<dbReference type="GO" id="GO:0004034">
    <property type="term" value="F:aldose 1-epimerase activity"/>
    <property type="evidence" value="ECO:0007669"/>
    <property type="project" value="UniProtKB-EC"/>
</dbReference>
<evidence type="ECO:0000256" key="4">
    <source>
        <dbReference type="ARBA" id="ARBA00006206"/>
    </source>
</evidence>
<dbReference type="GO" id="GO:0006006">
    <property type="term" value="P:glucose metabolic process"/>
    <property type="evidence" value="ECO:0007669"/>
    <property type="project" value="TreeGrafter"/>
</dbReference>
<evidence type="ECO:0000313" key="18">
    <source>
        <dbReference type="Proteomes" id="UP000031518"/>
    </source>
</evidence>
<dbReference type="PROSITE" id="PS00545">
    <property type="entry name" value="ALDOSE_1_EPIMERASE"/>
    <property type="match status" value="1"/>
</dbReference>
<dbReference type="EMBL" id="CBXV010000003">
    <property type="protein sequence ID" value="CDM64824.1"/>
    <property type="molecule type" value="Genomic_DNA"/>
</dbReference>
<dbReference type="GO" id="GO:0033499">
    <property type="term" value="P:galactose catabolic process via UDP-galactose, Leloir pathway"/>
    <property type="evidence" value="ECO:0007669"/>
    <property type="project" value="TreeGrafter"/>
</dbReference>
<evidence type="ECO:0000256" key="1">
    <source>
        <dbReference type="ARBA" id="ARBA00001614"/>
    </source>
</evidence>
<feature type="binding site" evidence="15">
    <location>
        <begin position="199"/>
        <end position="201"/>
    </location>
    <ligand>
        <name>beta-D-galactose</name>
        <dbReference type="ChEBI" id="CHEBI:27667"/>
    </ligand>
</feature>
<reference evidence="17 18" key="1">
    <citation type="submission" date="2013-12" db="EMBL/GenBank/DDBJ databases">
        <authorList>
            <person name="Stott M."/>
        </authorList>
    </citation>
    <scope>NUCLEOTIDE SEQUENCE [LARGE SCALE GENOMIC DNA]</scope>
    <source>
        <strain evidence="17 18">K22</strain>
    </source>
</reference>
<dbReference type="FunFam" id="2.70.98.10:FF:000003">
    <property type="entry name" value="Aldose 1-epimerase"/>
    <property type="match status" value="1"/>
</dbReference>
<comment type="subcellular location">
    <subcellularLocation>
        <location evidence="2">Cytoplasm</location>
    </subcellularLocation>
</comment>
<dbReference type="InterPro" id="IPR018052">
    <property type="entry name" value="Ald1_epimerase_CS"/>
</dbReference>
<feature type="signal peptide" evidence="16">
    <location>
        <begin position="1"/>
        <end position="19"/>
    </location>
</feature>
<dbReference type="UniPathway" id="UPA00242"/>
<dbReference type="InterPro" id="IPR015443">
    <property type="entry name" value="Aldose_1-epimerase"/>
</dbReference>
<dbReference type="Proteomes" id="UP000031518">
    <property type="component" value="Unassembled WGS sequence"/>
</dbReference>
<keyword evidence="9" id="KW-0597">Phosphoprotein</keyword>
<evidence type="ECO:0000256" key="9">
    <source>
        <dbReference type="ARBA" id="ARBA00022553"/>
    </source>
</evidence>
<dbReference type="PIRSF" id="PIRSF005096">
    <property type="entry name" value="GALM"/>
    <property type="match status" value="1"/>
</dbReference>
<proteinExistence type="inferred from homology"/>
<protein>
    <recommendedName>
        <fullName evidence="7 12">Aldose 1-epimerase</fullName>
        <ecNumber evidence="6 12">5.1.3.3</ecNumber>
    </recommendedName>
</protein>
<feature type="binding site" evidence="15">
    <location>
        <begin position="99"/>
        <end position="100"/>
    </location>
    <ligand>
        <name>beta-D-galactose</name>
        <dbReference type="ChEBI" id="CHEBI:27667"/>
    </ligand>
</feature>
<keyword evidence="11 12" id="KW-0119">Carbohydrate metabolism</keyword>
<reference evidence="17 18" key="2">
    <citation type="submission" date="2015-01" db="EMBL/GenBank/DDBJ databases">
        <title>Complete genome sequence of Pyrinomonas methylaliphatogenes type strain K22T.</title>
        <authorList>
            <person name="Lee K.C.Y."/>
            <person name="Power J.F."/>
            <person name="Dunfield P.F."/>
            <person name="Morgan X.C."/>
            <person name="Huttenhower C."/>
            <person name="Stott M.B."/>
        </authorList>
    </citation>
    <scope>NUCLEOTIDE SEQUENCE [LARGE SCALE GENOMIC DNA]</scope>
    <source>
        <strain evidence="17 18">K22</strain>
    </source>
</reference>
<comment type="pathway">
    <text evidence="3 12">Carbohydrate metabolism; hexose metabolism.</text>
</comment>
<evidence type="ECO:0000256" key="8">
    <source>
        <dbReference type="ARBA" id="ARBA00022490"/>
    </source>
</evidence>
<sequence length="371" mass="41176" precursor="true">MRRLVTILLAMLIGGGSVAAQELTKRSFGRTADGSEVDLYTLKNGRVEVEITNYGGRIVAVRVPDRSGRVEDIVLGYDSLAEYLSDRAYFGGIIGRYANRIARGRFTLDGVEYKLAQNDGENHLHGGIEGFDKKVWRAEEIKGKGEVGLRLSYVSRDGEEGYPGNLTVNVTYRLRADGGLVIDYEATTDKATVINLTNHAYFNLAGAGHGDVLGHEVMIAADRFTPVDRGLIPTGELRSVEGTPFDFRRPMRIGARIEARDEQLEFGRGYDHNFVLNGRSGTLRLAARVVEPRSGRVLEVYTTEPGIQFYTGNFLDGVRGKGGQAYQRRGAFCLEAQHFPDSPNKPNFPSTVLRPGQRYRQTTVYKFSVRK</sequence>
<keyword evidence="10 12" id="KW-0413">Isomerase</keyword>
<gene>
    <name evidence="17" type="ORF">PYK22_00819</name>
</gene>
<feature type="chain" id="PRO_5002109951" description="Aldose 1-epimerase" evidence="16">
    <location>
        <begin position="20"/>
        <end position="371"/>
    </location>
</feature>
<evidence type="ECO:0000256" key="7">
    <source>
        <dbReference type="ARBA" id="ARBA00014165"/>
    </source>
</evidence>
<evidence type="ECO:0000256" key="16">
    <source>
        <dbReference type="SAM" id="SignalP"/>
    </source>
</evidence>
<dbReference type="NCBIfam" id="NF008277">
    <property type="entry name" value="PRK11055.1"/>
    <property type="match status" value="1"/>
</dbReference>
<dbReference type="InterPro" id="IPR008183">
    <property type="entry name" value="Aldose_1/G6P_1-epimerase"/>
</dbReference>
<evidence type="ECO:0000256" key="3">
    <source>
        <dbReference type="ARBA" id="ARBA00005028"/>
    </source>
</evidence>
<dbReference type="Gene3D" id="2.70.98.10">
    <property type="match status" value="1"/>
</dbReference>
<dbReference type="PANTHER" id="PTHR10091:SF0">
    <property type="entry name" value="GALACTOSE MUTAROTASE"/>
    <property type="match status" value="1"/>
</dbReference>
<keyword evidence="16" id="KW-0732">Signal</keyword>
<evidence type="ECO:0000256" key="15">
    <source>
        <dbReference type="PIRSR" id="PIRSR005096-3"/>
    </source>
</evidence>
<evidence type="ECO:0000256" key="14">
    <source>
        <dbReference type="PIRSR" id="PIRSR005096-2"/>
    </source>
</evidence>
<evidence type="ECO:0000256" key="6">
    <source>
        <dbReference type="ARBA" id="ARBA00013185"/>
    </source>
</evidence>
<organism evidence="17 18">
    <name type="scientific">Pyrinomonas methylaliphatogenes</name>
    <dbReference type="NCBI Taxonomy" id="454194"/>
    <lineage>
        <taxon>Bacteria</taxon>
        <taxon>Pseudomonadati</taxon>
        <taxon>Acidobacteriota</taxon>
        <taxon>Blastocatellia</taxon>
        <taxon>Blastocatellales</taxon>
        <taxon>Pyrinomonadaceae</taxon>
        <taxon>Pyrinomonas</taxon>
    </lineage>
</organism>
<comment type="catalytic activity">
    <reaction evidence="1 12">
        <text>alpha-D-glucose = beta-D-glucose</text>
        <dbReference type="Rhea" id="RHEA:10264"/>
        <dbReference type="ChEBI" id="CHEBI:15903"/>
        <dbReference type="ChEBI" id="CHEBI:17925"/>
        <dbReference type="EC" id="5.1.3.3"/>
    </reaction>
</comment>
<dbReference type="InterPro" id="IPR047215">
    <property type="entry name" value="Galactose_mutarotase-like"/>
</dbReference>
<evidence type="ECO:0000256" key="12">
    <source>
        <dbReference type="PIRNR" id="PIRNR005096"/>
    </source>
</evidence>
<dbReference type="GO" id="GO:0030246">
    <property type="term" value="F:carbohydrate binding"/>
    <property type="evidence" value="ECO:0007669"/>
    <property type="project" value="InterPro"/>
</dbReference>
<feature type="active site" description="Proton donor" evidence="13">
    <location>
        <position position="199"/>
    </location>
</feature>
<dbReference type="Pfam" id="PF01263">
    <property type="entry name" value="Aldose_epim"/>
    <property type="match status" value="1"/>
</dbReference>
<keyword evidence="18" id="KW-1185">Reference proteome</keyword>
<dbReference type="OrthoDB" id="9779408at2"/>
<feature type="active site" description="Proton acceptor" evidence="13">
    <location>
        <position position="335"/>
    </location>
</feature>
<evidence type="ECO:0000313" key="17">
    <source>
        <dbReference type="EMBL" id="CDM64824.1"/>
    </source>
</evidence>
<dbReference type="EC" id="5.1.3.3" evidence="6 12"/>
<dbReference type="AlphaFoldDB" id="A0A0B6WX00"/>
<evidence type="ECO:0000256" key="10">
    <source>
        <dbReference type="ARBA" id="ARBA00023235"/>
    </source>
</evidence>
<evidence type="ECO:0000256" key="2">
    <source>
        <dbReference type="ARBA" id="ARBA00004496"/>
    </source>
</evidence>
<dbReference type="SUPFAM" id="SSF74650">
    <property type="entry name" value="Galactose mutarotase-like"/>
    <property type="match status" value="1"/>
</dbReference>
<evidence type="ECO:0000256" key="5">
    <source>
        <dbReference type="ARBA" id="ARBA00011245"/>
    </source>
</evidence>
<accession>A0A0B6WX00</accession>
<dbReference type="InterPro" id="IPR011013">
    <property type="entry name" value="Gal_mutarotase_sf_dom"/>
</dbReference>
<evidence type="ECO:0000256" key="13">
    <source>
        <dbReference type="PIRSR" id="PIRSR005096-1"/>
    </source>
</evidence>
<dbReference type="PANTHER" id="PTHR10091">
    <property type="entry name" value="ALDOSE-1-EPIMERASE"/>
    <property type="match status" value="1"/>
</dbReference>
<dbReference type="RefSeq" id="WP_060635325.1">
    <property type="nucleotide sequence ID" value="NZ_CBXV010000003.1"/>
</dbReference>
<dbReference type="STRING" id="454194.PYK22_00819"/>
<evidence type="ECO:0000256" key="11">
    <source>
        <dbReference type="ARBA" id="ARBA00023277"/>
    </source>
</evidence>
<feature type="binding site" evidence="14">
    <location>
        <position position="271"/>
    </location>
    <ligand>
        <name>beta-D-galactose</name>
        <dbReference type="ChEBI" id="CHEBI:27667"/>
    </ligand>
</feature>
<comment type="subunit">
    <text evidence="5">Monomer.</text>
</comment>
<keyword evidence="8" id="KW-0963">Cytoplasm</keyword>
<dbReference type="CDD" id="cd09019">
    <property type="entry name" value="galactose_mutarotase_like"/>
    <property type="match status" value="1"/>
</dbReference>
<dbReference type="InterPro" id="IPR014718">
    <property type="entry name" value="GH-type_carb-bd"/>
</dbReference>
<comment type="similarity">
    <text evidence="4 12">Belongs to the aldose epimerase family.</text>
</comment>